<organism evidence="1 2">
    <name type="scientific">Actinoplanes regularis</name>
    <dbReference type="NCBI Taxonomy" id="52697"/>
    <lineage>
        <taxon>Bacteria</taxon>
        <taxon>Bacillati</taxon>
        <taxon>Actinomycetota</taxon>
        <taxon>Actinomycetes</taxon>
        <taxon>Micromonosporales</taxon>
        <taxon>Micromonosporaceae</taxon>
        <taxon>Actinoplanes</taxon>
    </lineage>
</organism>
<gene>
    <name evidence="1" type="ORF">SAMN06264365_103489</name>
</gene>
<dbReference type="Proteomes" id="UP000198415">
    <property type="component" value="Unassembled WGS sequence"/>
</dbReference>
<keyword evidence="2" id="KW-1185">Reference proteome</keyword>
<accession>A0A238XK60</accession>
<name>A0A238XK60_9ACTN</name>
<proteinExistence type="predicted"/>
<dbReference type="OrthoDB" id="3284777at2"/>
<reference evidence="1 2" key="1">
    <citation type="submission" date="2017-06" db="EMBL/GenBank/DDBJ databases">
        <authorList>
            <person name="Kim H.J."/>
            <person name="Triplett B.A."/>
        </authorList>
    </citation>
    <scope>NUCLEOTIDE SEQUENCE [LARGE SCALE GENOMIC DNA]</scope>
    <source>
        <strain evidence="1 2">DSM 43151</strain>
    </source>
</reference>
<dbReference type="EMBL" id="FZNR01000003">
    <property type="protein sequence ID" value="SNR58724.1"/>
    <property type="molecule type" value="Genomic_DNA"/>
</dbReference>
<evidence type="ECO:0000313" key="2">
    <source>
        <dbReference type="Proteomes" id="UP000198415"/>
    </source>
</evidence>
<dbReference type="RefSeq" id="WP_089293086.1">
    <property type="nucleotide sequence ID" value="NZ_BOMU01000093.1"/>
</dbReference>
<evidence type="ECO:0000313" key="1">
    <source>
        <dbReference type="EMBL" id="SNR58724.1"/>
    </source>
</evidence>
<dbReference type="AlphaFoldDB" id="A0A238XK60"/>
<sequence length="322" mass="34706">MTRCTQTEAFAAFRKLRDANAGRLRGQSLTYTRYGRNAPIPAGTLHPEPAAQLHAAIYHPAGQPVTAAGIVYVVSCDGTPIAWLCRDARVVTPAAELSAYQLKQQTRAAEALSQLTRQARLKLAAFGDKQDGRIQDAPGKHDGPHLLVADPAAPTVTWWTRISTDLENSRAHLRRITRAPAEVLIMDAVGYGDYQAAEALVLDVLCTIEEIAQRTGVPADIVGSWLHTEGGTTHTVSGQQVIDAFLASYAGIHANQRAFAVAERDARGWTGLLHAAGISLSLFDLTEFAQQLFDTDAYGIALPDHRIAVFRRPAAAGRGGDR</sequence>
<protein>
    <submittedName>
        <fullName evidence="1">Uncharacterized protein</fullName>
    </submittedName>
</protein>